<evidence type="ECO:0000313" key="5">
    <source>
        <dbReference type="EMBL" id="MBK6004790.1"/>
    </source>
</evidence>
<keyword evidence="6" id="KW-1185">Reference proteome</keyword>
<keyword evidence="2" id="KW-0238">DNA-binding</keyword>
<keyword evidence="3" id="KW-0804">Transcription</keyword>
<evidence type="ECO:0000256" key="3">
    <source>
        <dbReference type="ARBA" id="ARBA00023163"/>
    </source>
</evidence>
<dbReference type="InterPro" id="IPR018062">
    <property type="entry name" value="HTH_AraC-typ_CS"/>
</dbReference>
<evidence type="ECO:0000313" key="6">
    <source>
        <dbReference type="Proteomes" id="UP000630528"/>
    </source>
</evidence>
<dbReference type="PANTHER" id="PTHR46796:SF6">
    <property type="entry name" value="ARAC SUBFAMILY"/>
    <property type="match status" value="1"/>
</dbReference>
<evidence type="ECO:0000259" key="4">
    <source>
        <dbReference type="PROSITE" id="PS01124"/>
    </source>
</evidence>
<evidence type="ECO:0000256" key="1">
    <source>
        <dbReference type="ARBA" id="ARBA00023015"/>
    </source>
</evidence>
<dbReference type="Pfam" id="PF12833">
    <property type="entry name" value="HTH_18"/>
    <property type="match status" value="1"/>
</dbReference>
<dbReference type="AlphaFoldDB" id="A0A934WKN1"/>
<organism evidence="5 6">
    <name type="scientific">Ramlibacter ginsenosidimutans</name>
    <dbReference type="NCBI Taxonomy" id="502333"/>
    <lineage>
        <taxon>Bacteria</taxon>
        <taxon>Pseudomonadati</taxon>
        <taxon>Pseudomonadota</taxon>
        <taxon>Betaproteobacteria</taxon>
        <taxon>Burkholderiales</taxon>
        <taxon>Comamonadaceae</taxon>
        <taxon>Ramlibacter</taxon>
    </lineage>
</organism>
<dbReference type="PANTHER" id="PTHR46796">
    <property type="entry name" value="HTH-TYPE TRANSCRIPTIONAL ACTIVATOR RHAS-RELATED"/>
    <property type="match status" value="1"/>
</dbReference>
<dbReference type="RefSeq" id="WP_201166168.1">
    <property type="nucleotide sequence ID" value="NZ_JAEPWM010000001.1"/>
</dbReference>
<keyword evidence="1" id="KW-0805">Transcription regulation</keyword>
<evidence type="ECO:0000256" key="2">
    <source>
        <dbReference type="ARBA" id="ARBA00023125"/>
    </source>
</evidence>
<accession>A0A934WKN1</accession>
<reference evidence="5" key="1">
    <citation type="journal article" date="2012" name="J. Microbiol. Biotechnol.">
        <title>Ramlibacter ginsenosidimutans sp. nov., with ginsenoside-converting activity.</title>
        <authorList>
            <person name="Wang L."/>
            <person name="An D.S."/>
            <person name="Kim S.G."/>
            <person name="Jin F.X."/>
            <person name="Kim S.C."/>
            <person name="Lee S.T."/>
            <person name="Im W.T."/>
        </authorList>
    </citation>
    <scope>NUCLEOTIDE SEQUENCE</scope>
    <source>
        <strain evidence="5">KACC 17527</strain>
    </source>
</reference>
<sequence>MLQFPGSERAREVIELLVPDETAAISIVYRTEAGLARRAFVRAPLVSVVPPGQHCSMHCAHRGDTLVLRLAPHFYADRVRAALGEVSLPAGRFAVFDPFVRAITNGLLDELRGGRRPAAAYLEPLGAVLAVHLARHYGAAAPEPNSGRCGLPPHRLVRVQAFVRDNISEELHVERLAAEVHMSQYHFARMFKHATGLPPHLYIVMQRVSHAKALLQDTELPLLEVAEQSGFRTQGHFTGVFGRYAGMTPRTFRVACRAALPGVRVA</sequence>
<reference evidence="5" key="2">
    <citation type="submission" date="2021-01" db="EMBL/GenBank/DDBJ databases">
        <authorList>
            <person name="Kang M."/>
        </authorList>
    </citation>
    <scope>NUCLEOTIDE SEQUENCE</scope>
    <source>
        <strain evidence="5">KACC 17527</strain>
    </source>
</reference>
<dbReference type="InterPro" id="IPR018060">
    <property type="entry name" value="HTH_AraC"/>
</dbReference>
<proteinExistence type="predicted"/>
<dbReference type="PROSITE" id="PS00041">
    <property type="entry name" value="HTH_ARAC_FAMILY_1"/>
    <property type="match status" value="1"/>
</dbReference>
<dbReference type="GO" id="GO:0003700">
    <property type="term" value="F:DNA-binding transcription factor activity"/>
    <property type="evidence" value="ECO:0007669"/>
    <property type="project" value="InterPro"/>
</dbReference>
<dbReference type="SUPFAM" id="SSF46689">
    <property type="entry name" value="Homeodomain-like"/>
    <property type="match status" value="2"/>
</dbReference>
<comment type="caution">
    <text evidence="5">The sequence shown here is derived from an EMBL/GenBank/DDBJ whole genome shotgun (WGS) entry which is preliminary data.</text>
</comment>
<dbReference type="Proteomes" id="UP000630528">
    <property type="component" value="Unassembled WGS sequence"/>
</dbReference>
<gene>
    <name evidence="5" type="ORF">JJB11_01690</name>
</gene>
<dbReference type="InterPro" id="IPR050204">
    <property type="entry name" value="AraC_XylS_family_regulators"/>
</dbReference>
<name>A0A934WKN1_9BURK</name>
<feature type="domain" description="HTH araC/xylS-type" evidence="4">
    <location>
        <begin position="157"/>
        <end position="255"/>
    </location>
</feature>
<dbReference type="EMBL" id="JAEPWM010000001">
    <property type="protein sequence ID" value="MBK6004790.1"/>
    <property type="molecule type" value="Genomic_DNA"/>
</dbReference>
<dbReference type="SMART" id="SM00342">
    <property type="entry name" value="HTH_ARAC"/>
    <property type="match status" value="1"/>
</dbReference>
<dbReference type="GO" id="GO:0043565">
    <property type="term" value="F:sequence-specific DNA binding"/>
    <property type="evidence" value="ECO:0007669"/>
    <property type="project" value="InterPro"/>
</dbReference>
<dbReference type="PROSITE" id="PS01124">
    <property type="entry name" value="HTH_ARAC_FAMILY_2"/>
    <property type="match status" value="1"/>
</dbReference>
<protein>
    <submittedName>
        <fullName evidence="5">Helix-turn-helix transcriptional regulator</fullName>
    </submittedName>
</protein>
<dbReference type="Gene3D" id="1.10.10.60">
    <property type="entry name" value="Homeodomain-like"/>
    <property type="match status" value="2"/>
</dbReference>
<dbReference type="InterPro" id="IPR009057">
    <property type="entry name" value="Homeodomain-like_sf"/>
</dbReference>